<evidence type="ECO:0000256" key="4">
    <source>
        <dbReference type="ARBA" id="ARBA00023239"/>
    </source>
</evidence>
<dbReference type="Gene3D" id="3.20.20.70">
    <property type="entry name" value="Aldolase class I"/>
    <property type="match status" value="1"/>
</dbReference>
<gene>
    <name evidence="6" type="ORF">DEX24_14710</name>
</gene>
<dbReference type="NCBIfam" id="TIGR01182">
    <property type="entry name" value="eda"/>
    <property type="match status" value="1"/>
</dbReference>
<evidence type="ECO:0000256" key="5">
    <source>
        <dbReference type="ARBA" id="ARBA00023277"/>
    </source>
</evidence>
<dbReference type="PANTHER" id="PTHR30246:SF1">
    <property type="entry name" value="2-DEHYDRO-3-DEOXY-6-PHOSPHOGALACTONATE ALDOLASE-RELATED"/>
    <property type="match status" value="1"/>
</dbReference>
<evidence type="ECO:0000256" key="1">
    <source>
        <dbReference type="ARBA" id="ARBA00004761"/>
    </source>
</evidence>
<dbReference type="GO" id="GO:0016829">
    <property type="term" value="F:lyase activity"/>
    <property type="evidence" value="ECO:0007669"/>
    <property type="project" value="UniProtKB-KW"/>
</dbReference>
<evidence type="ECO:0000313" key="6">
    <source>
        <dbReference type="EMBL" id="PWI24188.1"/>
    </source>
</evidence>
<protein>
    <submittedName>
        <fullName evidence="6">2-dehydro-3-deoxyphosphogluconate aldolase</fullName>
    </submittedName>
</protein>
<keyword evidence="4" id="KW-0456">Lyase</keyword>
<evidence type="ECO:0000256" key="3">
    <source>
        <dbReference type="ARBA" id="ARBA00011233"/>
    </source>
</evidence>
<comment type="similarity">
    <text evidence="2">Belongs to the KHG/KDPG aldolase family.</text>
</comment>
<dbReference type="InterPro" id="IPR013785">
    <property type="entry name" value="Aldolase_TIM"/>
</dbReference>
<dbReference type="OrthoDB" id="9802667at2"/>
<comment type="caution">
    <text evidence="6">The sequence shown here is derived from an EMBL/GenBank/DDBJ whole genome shotgun (WGS) entry which is preliminary data.</text>
</comment>
<comment type="pathway">
    <text evidence="1">Carbohydrate acid metabolism.</text>
</comment>
<name>A0A2U3AI17_9BACL</name>
<dbReference type="CDD" id="cd00452">
    <property type="entry name" value="KDPG_aldolase"/>
    <property type="match status" value="1"/>
</dbReference>
<proteinExistence type="inferred from homology"/>
<keyword evidence="7" id="KW-1185">Reference proteome</keyword>
<sequence length="205" mass="22011">MYELLQGIKLIPVLRKIPYTTSQKLIEALVNGGVQAIEITLDTDKALEIITENRSKLKDDILIGAGTVLSLDDCKKAIAAGAQFIVSPLFNHAVVQYAVNKKIPVIPGVMTPTEIYAAYSAGAQMVKVFPASSVGANFIKNVKGPLDFISIMATGGITLETVQDYFDAGADAVGAGSDLLNKKWIVDGNWQVIESATKEWLEKIG</sequence>
<dbReference type="PANTHER" id="PTHR30246">
    <property type="entry name" value="2-KETO-3-DEOXY-6-PHOSPHOGLUCONATE ALDOLASE"/>
    <property type="match status" value="1"/>
</dbReference>
<evidence type="ECO:0000256" key="2">
    <source>
        <dbReference type="ARBA" id="ARBA00006906"/>
    </source>
</evidence>
<accession>A0A2U3AI17</accession>
<dbReference type="Pfam" id="PF01081">
    <property type="entry name" value="Aldolase"/>
    <property type="match status" value="1"/>
</dbReference>
<dbReference type="RefSeq" id="WP_109307174.1">
    <property type="nucleotide sequence ID" value="NZ_BJUF01000039.1"/>
</dbReference>
<dbReference type="InterPro" id="IPR000887">
    <property type="entry name" value="Aldlse_KDPG_KHG"/>
</dbReference>
<keyword evidence="5" id="KW-0119">Carbohydrate metabolism</keyword>
<comment type="subunit">
    <text evidence="3">Homotrimer.</text>
</comment>
<evidence type="ECO:0000313" key="7">
    <source>
        <dbReference type="Proteomes" id="UP000245938"/>
    </source>
</evidence>
<dbReference type="Proteomes" id="UP000245938">
    <property type="component" value="Unassembled WGS sequence"/>
</dbReference>
<dbReference type="EMBL" id="QFVR01000026">
    <property type="protein sequence ID" value="PWI24188.1"/>
    <property type="molecule type" value="Genomic_DNA"/>
</dbReference>
<organism evidence="6 7">
    <name type="scientific">Kurthia sibirica</name>
    <dbReference type="NCBI Taxonomy" id="202750"/>
    <lineage>
        <taxon>Bacteria</taxon>
        <taxon>Bacillati</taxon>
        <taxon>Bacillota</taxon>
        <taxon>Bacilli</taxon>
        <taxon>Bacillales</taxon>
        <taxon>Caryophanaceae</taxon>
        <taxon>Kurthia</taxon>
    </lineage>
</organism>
<reference evidence="6 7" key="1">
    <citation type="submission" date="2018-05" db="EMBL/GenBank/DDBJ databases">
        <title>Kurthia sibirica genome sequence.</title>
        <authorList>
            <person name="Maclea K.S."/>
            <person name="Goen A.E."/>
        </authorList>
    </citation>
    <scope>NUCLEOTIDE SEQUENCE [LARGE SCALE GENOMIC DNA]</scope>
    <source>
        <strain evidence="6 7">ATCC 49154</strain>
    </source>
</reference>
<dbReference type="AlphaFoldDB" id="A0A2U3AI17"/>
<dbReference type="SUPFAM" id="SSF51569">
    <property type="entry name" value="Aldolase"/>
    <property type="match status" value="1"/>
</dbReference>